<dbReference type="SUPFAM" id="SSF56349">
    <property type="entry name" value="DNA breaking-rejoining enzymes"/>
    <property type="match status" value="1"/>
</dbReference>
<sequence length="418" mass="47313">MSGKLKSLDVERETKRGKYADGGGLYLVVASATAKNWAYRYWKDGKERWHGLGSFKDVSLKDARLARDAARLRVKGDRSTAGVDIVQERRNAREETKAAVAKAEAPTFEEAAEVYIRAQWSTWSEKHREQWPSSLKRYAYPTIGKLTIPDIKPSHIHDLLKPIWVEKRETANRVRGRIETIIAKNVDIDDPDFRNPAELTKQLREKLPKRPKRVVRHHPALPYADAPAFMKVLAGAAGTAAAMLRFVIFTACRTNEAIEGCWPEIDRPDSIWKIPGERMKMDQDHHVPLTDPVLAILDQMRDGRQDELIFTNPDGEAFSENAMLAVLDRLGYGHVTVHGFRSTFATWAEECTDYPDGVREAALAHKYKSETTAAYQRGQKLEKRRALMRDWAAFLLSGADVRAPRESQPAREVADATV</sequence>
<dbReference type="InterPro" id="IPR050808">
    <property type="entry name" value="Phage_Integrase"/>
</dbReference>
<dbReference type="PROSITE" id="PS51900">
    <property type="entry name" value="CB"/>
    <property type="match status" value="1"/>
</dbReference>
<dbReference type="Gene3D" id="3.30.160.390">
    <property type="entry name" value="Integrase, DNA-binding domain"/>
    <property type="match status" value="1"/>
</dbReference>
<dbReference type="InterPro" id="IPR038488">
    <property type="entry name" value="Integrase_DNA-bd_sf"/>
</dbReference>
<feature type="domain" description="Tyr recombinase" evidence="6">
    <location>
        <begin position="216"/>
        <end position="388"/>
    </location>
</feature>
<dbReference type="Proteomes" id="UP000051660">
    <property type="component" value="Unassembled WGS sequence"/>
</dbReference>
<dbReference type="Pfam" id="PF13356">
    <property type="entry name" value="Arm-DNA-bind_3"/>
    <property type="match status" value="1"/>
</dbReference>
<keyword evidence="2" id="KW-0229">DNA integration</keyword>
<dbReference type="RefSeq" id="WP_057859459.1">
    <property type="nucleotide sequence ID" value="NZ_LLYB01000072.1"/>
</dbReference>
<dbReference type="InterPro" id="IPR025166">
    <property type="entry name" value="Integrase_DNA_bind_dom"/>
</dbReference>
<dbReference type="CDD" id="cd00801">
    <property type="entry name" value="INT_P4_C"/>
    <property type="match status" value="1"/>
</dbReference>
<reference evidence="8 9" key="1">
    <citation type="submission" date="2014-03" db="EMBL/GenBank/DDBJ databases">
        <title>Bradyrhizobium valentinum sp. nov., isolated from effective nodules of Lupinus mariae-josephae, a lupine endemic of basic-lime soils in Eastern Spain.</title>
        <authorList>
            <person name="Duran D."/>
            <person name="Rey L."/>
            <person name="Navarro A."/>
            <person name="Busquets A."/>
            <person name="Imperial J."/>
            <person name="Ruiz-Argueso T."/>
        </authorList>
    </citation>
    <scope>NUCLEOTIDE SEQUENCE [LARGE SCALE GENOMIC DNA]</scope>
    <source>
        <strain evidence="8 9">CCBAU 23086</strain>
    </source>
</reference>
<dbReference type="Gene3D" id="1.10.150.130">
    <property type="match status" value="1"/>
</dbReference>
<evidence type="ECO:0008006" key="10">
    <source>
        <dbReference type="Google" id="ProtNLM"/>
    </source>
</evidence>
<keyword evidence="3 5" id="KW-0238">DNA-binding</keyword>
<evidence type="ECO:0000259" key="6">
    <source>
        <dbReference type="PROSITE" id="PS51898"/>
    </source>
</evidence>
<dbReference type="GO" id="GO:0015074">
    <property type="term" value="P:DNA integration"/>
    <property type="evidence" value="ECO:0007669"/>
    <property type="project" value="UniProtKB-KW"/>
</dbReference>
<dbReference type="PANTHER" id="PTHR30629">
    <property type="entry name" value="PROPHAGE INTEGRASE"/>
    <property type="match status" value="1"/>
</dbReference>
<evidence type="ECO:0000313" key="8">
    <source>
        <dbReference type="EMBL" id="KRR22643.1"/>
    </source>
</evidence>
<dbReference type="Pfam" id="PF00589">
    <property type="entry name" value="Phage_integrase"/>
    <property type="match status" value="1"/>
</dbReference>
<dbReference type="InterPro" id="IPR010998">
    <property type="entry name" value="Integrase_recombinase_N"/>
</dbReference>
<dbReference type="PANTHER" id="PTHR30629:SF2">
    <property type="entry name" value="PROPHAGE INTEGRASE INTS-RELATED"/>
    <property type="match status" value="1"/>
</dbReference>
<dbReference type="GO" id="GO:0003677">
    <property type="term" value="F:DNA binding"/>
    <property type="evidence" value="ECO:0007669"/>
    <property type="project" value="UniProtKB-UniRule"/>
</dbReference>
<comment type="similarity">
    <text evidence="1">Belongs to the 'phage' integrase family.</text>
</comment>
<evidence type="ECO:0000256" key="1">
    <source>
        <dbReference type="ARBA" id="ARBA00008857"/>
    </source>
</evidence>
<evidence type="ECO:0000313" key="9">
    <source>
        <dbReference type="Proteomes" id="UP000051660"/>
    </source>
</evidence>
<dbReference type="GO" id="GO:0006310">
    <property type="term" value="P:DNA recombination"/>
    <property type="evidence" value="ECO:0007669"/>
    <property type="project" value="UniProtKB-KW"/>
</dbReference>
<feature type="domain" description="Core-binding (CB)" evidence="7">
    <location>
        <begin position="106"/>
        <end position="186"/>
    </location>
</feature>
<evidence type="ECO:0000256" key="3">
    <source>
        <dbReference type="ARBA" id="ARBA00023125"/>
    </source>
</evidence>
<gene>
    <name evidence="8" type="ORF">CQ14_31025</name>
</gene>
<dbReference type="Gene3D" id="1.10.443.10">
    <property type="entry name" value="Intergrase catalytic core"/>
    <property type="match status" value="1"/>
</dbReference>
<dbReference type="PROSITE" id="PS51898">
    <property type="entry name" value="TYR_RECOMBINASE"/>
    <property type="match status" value="1"/>
</dbReference>
<keyword evidence="4" id="KW-0233">DNA recombination</keyword>
<dbReference type="InterPro" id="IPR044068">
    <property type="entry name" value="CB"/>
</dbReference>
<name>A0A0R3MXX3_9BRAD</name>
<accession>A0A0R3MXX3</accession>
<evidence type="ECO:0000256" key="5">
    <source>
        <dbReference type="PROSITE-ProRule" id="PRU01248"/>
    </source>
</evidence>
<evidence type="ECO:0000256" key="4">
    <source>
        <dbReference type="ARBA" id="ARBA00023172"/>
    </source>
</evidence>
<protein>
    <recommendedName>
        <fullName evidence="10">Integrase</fullName>
    </recommendedName>
</protein>
<dbReference type="InterPro" id="IPR053876">
    <property type="entry name" value="Phage_int_M"/>
</dbReference>
<organism evidence="8 9">
    <name type="scientific">Bradyrhizobium lablabi</name>
    <dbReference type="NCBI Taxonomy" id="722472"/>
    <lineage>
        <taxon>Bacteria</taxon>
        <taxon>Pseudomonadati</taxon>
        <taxon>Pseudomonadota</taxon>
        <taxon>Alphaproteobacteria</taxon>
        <taxon>Hyphomicrobiales</taxon>
        <taxon>Nitrobacteraceae</taxon>
        <taxon>Bradyrhizobium</taxon>
    </lineage>
</organism>
<evidence type="ECO:0000256" key="2">
    <source>
        <dbReference type="ARBA" id="ARBA00022908"/>
    </source>
</evidence>
<dbReference type="InterPro" id="IPR011010">
    <property type="entry name" value="DNA_brk_join_enz"/>
</dbReference>
<dbReference type="Pfam" id="PF22022">
    <property type="entry name" value="Phage_int_M"/>
    <property type="match status" value="1"/>
</dbReference>
<comment type="caution">
    <text evidence="8">The sequence shown here is derived from an EMBL/GenBank/DDBJ whole genome shotgun (WGS) entry which is preliminary data.</text>
</comment>
<dbReference type="InterPro" id="IPR002104">
    <property type="entry name" value="Integrase_catalytic"/>
</dbReference>
<dbReference type="InterPro" id="IPR013762">
    <property type="entry name" value="Integrase-like_cat_sf"/>
</dbReference>
<evidence type="ECO:0000259" key="7">
    <source>
        <dbReference type="PROSITE" id="PS51900"/>
    </source>
</evidence>
<dbReference type="EMBL" id="LLYB01000072">
    <property type="protein sequence ID" value="KRR22643.1"/>
    <property type="molecule type" value="Genomic_DNA"/>
</dbReference>
<dbReference type="AlphaFoldDB" id="A0A0R3MXX3"/>
<proteinExistence type="inferred from homology"/>